<dbReference type="InterPro" id="IPR006001">
    <property type="entry name" value="Therm_gnt_kin"/>
</dbReference>
<evidence type="ECO:0000313" key="11">
    <source>
        <dbReference type="EMBL" id="OQM75473.1"/>
    </source>
</evidence>
<dbReference type="CDD" id="cd02021">
    <property type="entry name" value="GntK"/>
    <property type="match status" value="1"/>
</dbReference>
<keyword evidence="4 10" id="KW-0808">Transferase</keyword>
<evidence type="ECO:0000256" key="6">
    <source>
        <dbReference type="ARBA" id="ARBA00022777"/>
    </source>
</evidence>
<organism evidence="11 12">
    <name type="scientific">Manganibacter manganicus</name>
    <dbReference type="NCBI Taxonomy" id="1873176"/>
    <lineage>
        <taxon>Bacteria</taxon>
        <taxon>Pseudomonadati</taxon>
        <taxon>Pseudomonadota</taxon>
        <taxon>Alphaproteobacteria</taxon>
        <taxon>Hyphomicrobiales</taxon>
        <taxon>Phyllobacteriaceae</taxon>
        <taxon>Manganibacter</taxon>
    </lineage>
</organism>
<dbReference type="EC" id="2.7.1.12" evidence="3 10"/>
<dbReference type="InterPro" id="IPR027417">
    <property type="entry name" value="P-loop_NTPase"/>
</dbReference>
<dbReference type="InterPro" id="IPR031322">
    <property type="entry name" value="Shikimate/glucono_kinase"/>
</dbReference>
<comment type="pathway">
    <text evidence="1">Carbohydrate acid metabolism.</text>
</comment>
<dbReference type="AlphaFoldDB" id="A0A1V8RQR2"/>
<dbReference type="PANTHER" id="PTHR43442:SF3">
    <property type="entry name" value="GLUCONOKINASE-RELATED"/>
    <property type="match status" value="1"/>
</dbReference>
<dbReference type="SUPFAM" id="SSF52540">
    <property type="entry name" value="P-loop containing nucleoside triphosphate hydrolases"/>
    <property type="match status" value="1"/>
</dbReference>
<keyword evidence="6 10" id="KW-0418">Kinase</keyword>
<dbReference type="PANTHER" id="PTHR43442">
    <property type="entry name" value="GLUCONOKINASE-RELATED"/>
    <property type="match status" value="1"/>
</dbReference>
<evidence type="ECO:0000313" key="12">
    <source>
        <dbReference type="Proteomes" id="UP000191905"/>
    </source>
</evidence>
<dbReference type="RefSeq" id="WP_080919762.1">
    <property type="nucleotide sequence ID" value="NZ_MDET01000015.1"/>
</dbReference>
<accession>A0A1V8RQR2</accession>
<proteinExistence type="inferred from homology"/>
<dbReference type="Proteomes" id="UP000191905">
    <property type="component" value="Unassembled WGS sequence"/>
</dbReference>
<reference evidence="11 12" key="1">
    <citation type="journal article" date="2016" name="Int. J. Syst. Evol. Microbiol.">
        <title>Pseudaminobacter manganicus sp. nov., isolated from sludge of a manganese mine.</title>
        <authorList>
            <person name="Li J."/>
            <person name="Huang J."/>
            <person name="Liao S."/>
            <person name="Wang G."/>
        </authorList>
    </citation>
    <scope>NUCLEOTIDE SEQUENCE [LARGE SCALE GENOMIC DNA]</scope>
    <source>
        <strain evidence="11 12">JH-7</strain>
    </source>
</reference>
<keyword evidence="8" id="KW-0311">Gluconate utilization</keyword>
<gene>
    <name evidence="11" type="ORF">BFN67_17945</name>
</gene>
<dbReference type="Pfam" id="PF01202">
    <property type="entry name" value="SKI"/>
    <property type="match status" value="1"/>
</dbReference>
<evidence type="ECO:0000256" key="3">
    <source>
        <dbReference type="ARBA" id="ARBA00012054"/>
    </source>
</evidence>
<evidence type="ECO:0000256" key="2">
    <source>
        <dbReference type="ARBA" id="ARBA00008420"/>
    </source>
</evidence>
<protein>
    <recommendedName>
        <fullName evidence="3 10">Gluconokinase</fullName>
        <ecNumber evidence="3 10">2.7.1.12</ecNumber>
    </recommendedName>
</protein>
<dbReference type="NCBIfam" id="TIGR01313">
    <property type="entry name" value="therm_gnt_kin"/>
    <property type="match status" value="1"/>
</dbReference>
<dbReference type="EMBL" id="MDET01000015">
    <property type="protein sequence ID" value="OQM75473.1"/>
    <property type="molecule type" value="Genomic_DNA"/>
</dbReference>
<keyword evidence="7 10" id="KW-0067">ATP-binding</keyword>
<evidence type="ECO:0000256" key="7">
    <source>
        <dbReference type="ARBA" id="ARBA00022840"/>
    </source>
</evidence>
<comment type="caution">
    <text evidence="11">The sequence shown here is derived from an EMBL/GenBank/DDBJ whole genome shotgun (WGS) entry which is preliminary data.</text>
</comment>
<evidence type="ECO:0000256" key="1">
    <source>
        <dbReference type="ARBA" id="ARBA00004761"/>
    </source>
</evidence>
<dbReference type="FunFam" id="3.40.50.300:FF:000522">
    <property type="entry name" value="Gluconokinase"/>
    <property type="match status" value="1"/>
</dbReference>
<evidence type="ECO:0000256" key="4">
    <source>
        <dbReference type="ARBA" id="ARBA00022679"/>
    </source>
</evidence>
<keyword evidence="5 10" id="KW-0547">Nucleotide-binding</keyword>
<comment type="catalytic activity">
    <reaction evidence="9 10">
        <text>D-gluconate + ATP = 6-phospho-D-gluconate + ADP + H(+)</text>
        <dbReference type="Rhea" id="RHEA:19433"/>
        <dbReference type="ChEBI" id="CHEBI:15378"/>
        <dbReference type="ChEBI" id="CHEBI:18391"/>
        <dbReference type="ChEBI" id="CHEBI:30616"/>
        <dbReference type="ChEBI" id="CHEBI:58759"/>
        <dbReference type="ChEBI" id="CHEBI:456216"/>
        <dbReference type="EC" id="2.7.1.12"/>
    </reaction>
</comment>
<dbReference type="Gene3D" id="3.40.50.300">
    <property type="entry name" value="P-loop containing nucleotide triphosphate hydrolases"/>
    <property type="match status" value="1"/>
</dbReference>
<sequence length="174" mass="18784">MRSTGLGRAFVVMGVTGCGKTAVGQMLAARLGAIFIEGDALHPAENVARMARGEPLTDDLRAGWLDAIGKAITTESGRNRDAVAACSALKRQYRDRLRGFSHGLAFVYLKLDPSTARARVTARTDHFMPASLVESQFAILEEPDVDETALTLDATQPIETLVKAAANHFRLFPD</sequence>
<dbReference type="GO" id="GO:0005737">
    <property type="term" value="C:cytoplasm"/>
    <property type="evidence" value="ECO:0007669"/>
    <property type="project" value="TreeGrafter"/>
</dbReference>
<evidence type="ECO:0000256" key="5">
    <source>
        <dbReference type="ARBA" id="ARBA00022741"/>
    </source>
</evidence>
<comment type="similarity">
    <text evidence="2 10">Belongs to the gluconokinase GntK/GntV family.</text>
</comment>
<evidence type="ECO:0000256" key="8">
    <source>
        <dbReference type="ARBA" id="ARBA00023064"/>
    </source>
</evidence>
<evidence type="ECO:0000256" key="9">
    <source>
        <dbReference type="ARBA" id="ARBA00048090"/>
    </source>
</evidence>
<dbReference type="STRING" id="1873176.BFN67_17945"/>
<dbReference type="GO" id="GO:0005524">
    <property type="term" value="F:ATP binding"/>
    <property type="evidence" value="ECO:0007669"/>
    <property type="project" value="UniProtKB-KW"/>
</dbReference>
<keyword evidence="12" id="KW-1185">Reference proteome</keyword>
<evidence type="ECO:0000256" key="10">
    <source>
        <dbReference type="RuleBase" id="RU363066"/>
    </source>
</evidence>
<dbReference type="GO" id="GO:0046316">
    <property type="term" value="F:gluconokinase activity"/>
    <property type="evidence" value="ECO:0007669"/>
    <property type="project" value="UniProtKB-EC"/>
</dbReference>
<dbReference type="GO" id="GO:0019521">
    <property type="term" value="P:D-gluconate metabolic process"/>
    <property type="evidence" value="ECO:0007669"/>
    <property type="project" value="UniProtKB-KW"/>
</dbReference>
<name>A0A1V8RQR2_9HYPH</name>